<gene>
    <name evidence="3" type="ORF">EDC30_10264</name>
</gene>
<name>A0A4R3I338_PAULE</name>
<sequence>MRIQRFLAAVALMLLAVSAFAFERPFPQIAKRGTFTMGSSPEITLNGKPRRMSAGGRIFNENNLVQMPVSVTGNDLVVNYTEDYEGNVDRIWILTAREAAQSPAEQRINPANPPQQVTIQIDPVR</sequence>
<dbReference type="EMBL" id="SLZQ01000002">
    <property type="protein sequence ID" value="TCS38329.1"/>
    <property type="molecule type" value="Genomic_DNA"/>
</dbReference>
<dbReference type="OrthoDB" id="8926620at2"/>
<evidence type="ECO:0000256" key="1">
    <source>
        <dbReference type="SAM" id="MobiDB-lite"/>
    </source>
</evidence>
<keyword evidence="2" id="KW-0732">Signal</keyword>
<comment type="caution">
    <text evidence="3">The sequence shown here is derived from an EMBL/GenBank/DDBJ whole genome shotgun (WGS) entry which is preliminary data.</text>
</comment>
<feature type="chain" id="PRO_5020840770" evidence="2">
    <location>
        <begin position="22"/>
        <end position="125"/>
    </location>
</feature>
<evidence type="ECO:0000313" key="4">
    <source>
        <dbReference type="Proteomes" id="UP000295382"/>
    </source>
</evidence>
<dbReference type="RefSeq" id="WP_132257368.1">
    <property type="nucleotide sequence ID" value="NZ_SLZQ01000002.1"/>
</dbReference>
<accession>A0A4R3I338</accession>
<organism evidence="3 4">
    <name type="scientific">Paucimonas lemoignei</name>
    <name type="common">Pseudomonas lemoignei</name>
    <dbReference type="NCBI Taxonomy" id="29443"/>
    <lineage>
        <taxon>Bacteria</taxon>
        <taxon>Pseudomonadati</taxon>
        <taxon>Pseudomonadota</taxon>
        <taxon>Betaproteobacteria</taxon>
        <taxon>Burkholderiales</taxon>
        <taxon>Burkholderiaceae</taxon>
        <taxon>Paucimonas</taxon>
    </lineage>
</organism>
<keyword evidence="4" id="KW-1185">Reference proteome</keyword>
<feature type="signal peptide" evidence="2">
    <location>
        <begin position="1"/>
        <end position="21"/>
    </location>
</feature>
<feature type="region of interest" description="Disordered" evidence="1">
    <location>
        <begin position="103"/>
        <end position="125"/>
    </location>
</feature>
<evidence type="ECO:0000256" key="2">
    <source>
        <dbReference type="SAM" id="SignalP"/>
    </source>
</evidence>
<evidence type="ECO:0000313" key="3">
    <source>
        <dbReference type="EMBL" id="TCS38329.1"/>
    </source>
</evidence>
<dbReference type="Proteomes" id="UP000295382">
    <property type="component" value="Unassembled WGS sequence"/>
</dbReference>
<proteinExistence type="predicted"/>
<protein>
    <submittedName>
        <fullName evidence="3">Uncharacterized protein</fullName>
    </submittedName>
</protein>
<reference evidence="3 4" key="1">
    <citation type="submission" date="2019-03" db="EMBL/GenBank/DDBJ databases">
        <title>Genomic Encyclopedia of Type Strains, Phase IV (KMG-IV): sequencing the most valuable type-strain genomes for metagenomic binning, comparative biology and taxonomic classification.</title>
        <authorList>
            <person name="Goeker M."/>
        </authorList>
    </citation>
    <scope>NUCLEOTIDE SEQUENCE [LARGE SCALE GENOMIC DNA]</scope>
    <source>
        <strain evidence="3 4">DSM 7445</strain>
    </source>
</reference>
<dbReference type="AlphaFoldDB" id="A0A4R3I338"/>